<dbReference type="RefSeq" id="WP_126048918.1">
    <property type="nucleotide sequence ID" value="NZ_QYTV02000002.1"/>
</dbReference>
<evidence type="ECO:0000259" key="7">
    <source>
        <dbReference type="Pfam" id="PF13396"/>
    </source>
</evidence>
<reference evidence="8" key="1">
    <citation type="submission" date="2018-12" db="EMBL/GenBank/DDBJ databases">
        <authorList>
            <person name="Sun L."/>
            <person name="Chen Z."/>
        </authorList>
    </citation>
    <scope>NUCLEOTIDE SEQUENCE [LARGE SCALE GENOMIC DNA]</scope>
    <source>
        <strain evidence="8">3-2-2</strain>
    </source>
</reference>
<evidence type="ECO:0000256" key="2">
    <source>
        <dbReference type="ARBA" id="ARBA00022475"/>
    </source>
</evidence>
<comment type="subcellular location">
    <subcellularLocation>
        <location evidence="1">Cell membrane</location>
        <topology evidence="1">Multi-pass membrane protein</topology>
    </subcellularLocation>
</comment>
<evidence type="ECO:0000256" key="1">
    <source>
        <dbReference type="ARBA" id="ARBA00004651"/>
    </source>
</evidence>
<comment type="caution">
    <text evidence="8">The sequence shown here is derived from an EMBL/GenBank/DDBJ whole genome shotgun (WGS) entry which is preliminary data.</text>
</comment>
<keyword evidence="3 6" id="KW-0812">Transmembrane</keyword>
<name>A0A429Y520_9BACI</name>
<organism evidence="8 9">
    <name type="scientific">Siminovitchia acidinfaciens</name>
    <dbReference type="NCBI Taxonomy" id="2321395"/>
    <lineage>
        <taxon>Bacteria</taxon>
        <taxon>Bacillati</taxon>
        <taxon>Bacillota</taxon>
        <taxon>Bacilli</taxon>
        <taxon>Bacillales</taxon>
        <taxon>Bacillaceae</taxon>
        <taxon>Siminovitchia</taxon>
    </lineage>
</organism>
<gene>
    <name evidence="8" type="ORF">D4T97_006590</name>
</gene>
<evidence type="ECO:0000313" key="9">
    <source>
        <dbReference type="Proteomes" id="UP000287156"/>
    </source>
</evidence>
<evidence type="ECO:0000313" key="8">
    <source>
        <dbReference type="EMBL" id="RST76429.1"/>
    </source>
</evidence>
<feature type="transmembrane region" description="Helical" evidence="6">
    <location>
        <begin position="37"/>
        <end position="57"/>
    </location>
</feature>
<dbReference type="AlphaFoldDB" id="A0A429Y520"/>
<dbReference type="OrthoDB" id="3243324at2"/>
<feature type="domain" description="Cardiolipin synthase N-terminal" evidence="7">
    <location>
        <begin position="17"/>
        <end position="59"/>
    </location>
</feature>
<protein>
    <submittedName>
        <fullName evidence="8">PLDc_N domain-containing protein</fullName>
    </submittedName>
</protein>
<accession>A0A429Y520</accession>
<sequence>MDISWGLIAPIVILDLILKITALVSCIKEENTNGPKWMWILLILFINIFGPVLYFVIGRQK</sequence>
<dbReference type="InterPro" id="IPR027379">
    <property type="entry name" value="CLS_N"/>
</dbReference>
<dbReference type="Pfam" id="PF13396">
    <property type="entry name" value="PLDc_N"/>
    <property type="match status" value="1"/>
</dbReference>
<keyword evidence="2" id="KW-1003">Cell membrane</keyword>
<feature type="transmembrane region" description="Helical" evidence="6">
    <location>
        <begin position="7"/>
        <end position="25"/>
    </location>
</feature>
<evidence type="ECO:0000256" key="4">
    <source>
        <dbReference type="ARBA" id="ARBA00022989"/>
    </source>
</evidence>
<keyword evidence="9" id="KW-1185">Reference proteome</keyword>
<evidence type="ECO:0000256" key="3">
    <source>
        <dbReference type="ARBA" id="ARBA00022692"/>
    </source>
</evidence>
<dbReference type="Proteomes" id="UP000287156">
    <property type="component" value="Unassembled WGS sequence"/>
</dbReference>
<keyword evidence="5 6" id="KW-0472">Membrane</keyword>
<keyword evidence="4 6" id="KW-1133">Transmembrane helix</keyword>
<dbReference type="GO" id="GO:0005886">
    <property type="term" value="C:plasma membrane"/>
    <property type="evidence" value="ECO:0007669"/>
    <property type="project" value="UniProtKB-SubCell"/>
</dbReference>
<evidence type="ECO:0000256" key="5">
    <source>
        <dbReference type="ARBA" id="ARBA00023136"/>
    </source>
</evidence>
<proteinExistence type="predicted"/>
<evidence type="ECO:0000256" key="6">
    <source>
        <dbReference type="SAM" id="Phobius"/>
    </source>
</evidence>
<dbReference type="EMBL" id="QYTV02000002">
    <property type="protein sequence ID" value="RST76429.1"/>
    <property type="molecule type" value="Genomic_DNA"/>
</dbReference>